<feature type="transmembrane region" description="Helical" evidence="1">
    <location>
        <begin position="597"/>
        <end position="614"/>
    </location>
</feature>
<dbReference type="Proteomes" id="UP000078550">
    <property type="component" value="Unassembled WGS sequence"/>
</dbReference>
<keyword evidence="1" id="KW-0812">Transmembrane</keyword>
<keyword evidence="1" id="KW-1133">Transmembrane helix</keyword>
<evidence type="ECO:0000313" key="5">
    <source>
        <dbReference type="Proteomes" id="UP000078555"/>
    </source>
</evidence>
<evidence type="ECO:0000256" key="1">
    <source>
        <dbReference type="SAM" id="Phobius"/>
    </source>
</evidence>
<keyword evidence="5" id="KW-1185">Reference proteome</keyword>
<evidence type="ECO:0000313" key="4">
    <source>
        <dbReference type="Proteomes" id="UP000078550"/>
    </source>
</evidence>
<protein>
    <recommendedName>
        <fullName evidence="6">Pv-fam-d protein</fullName>
    </recommendedName>
</protein>
<dbReference type="Proteomes" id="UP000078555">
    <property type="component" value="Unassembled WGS sequence"/>
</dbReference>
<feature type="transmembrane region" description="Helical" evidence="1">
    <location>
        <begin position="620"/>
        <end position="639"/>
    </location>
</feature>
<proteinExistence type="predicted"/>
<evidence type="ECO:0000313" key="2">
    <source>
        <dbReference type="EMBL" id="SBT31568.1"/>
    </source>
</evidence>
<dbReference type="AlphaFoldDB" id="A0A1A8YJ51"/>
<sequence length="659" mass="76777">MKEKTNKLFILTQVLTATLLIWSTTLGKSWFKNNNGINSLGVRGGRLLKGEAYLRMDQRNAYLKEKLKGIIDEGDDDITFAKRFNSLIQEDHFKKGLNSVAHNGNYEDDLDTEEYDYIDGDFGKNDHLLVNVQEEPGNKYDLINFDDDYYYENEQQQLPRNNYAQQKSNSFHFQNKFSNLHNSVKGNIKNGKQLEPQNKGSEFEKLHNVFNPHKDMEKKTNTAKPQSEFEKLHNSFKFNNDSKNKSQGIKHESEFEKLHNVFNPHKDMEKKTNTAKPQSEFEKLHNSFKFNNDSKNKSQGIKHESEFEKLHNSFKFNNGSVKKPQPGKLEDDFERRLRELKDDFYADKVFKNTSGHYDHYQTLFGAFNKKDGSNFELNNLNKNNLSNDLGKVTYNLNKQNNFDSEKRGLKLVDDYSSYTDKKYSSLKKDPSIENRSSALKYAQCIEKLMFKLTFYDNVENVVADLKNDANIKKLLDELKEINGFEKLLYILKYSDDSEGLLRELKKDNNAEKLLCVLNYYGTGSKANKKELLKTDLKGIEKVKYYLKKKVLILWLVKMFKKFDKMYENQLLSLFQVGDKSDPKNASEYNRAIHLMKYFKVLSPIALAIVFVALISVIHEFAYIIIVSVIAASAILYTLFKVKKCLYKKKIEAAKREKQN</sequence>
<name>A0A1A8YJ51_PLAOA</name>
<gene>
    <name evidence="2" type="ORF">POVWA1_007750</name>
    <name evidence="3" type="ORF">POVWA2_095340</name>
</gene>
<organism evidence="2 5">
    <name type="scientific">Plasmodium ovale wallikeri</name>
    <dbReference type="NCBI Taxonomy" id="864142"/>
    <lineage>
        <taxon>Eukaryota</taxon>
        <taxon>Sar</taxon>
        <taxon>Alveolata</taxon>
        <taxon>Apicomplexa</taxon>
        <taxon>Aconoidasida</taxon>
        <taxon>Haemosporida</taxon>
        <taxon>Plasmodiidae</taxon>
        <taxon>Plasmodium</taxon>
        <taxon>Plasmodium (Plasmodium)</taxon>
    </lineage>
</organism>
<evidence type="ECO:0008006" key="6">
    <source>
        <dbReference type="Google" id="ProtNLM"/>
    </source>
</evidence>
<dbReference type="EMBL" id="FLRD01000022">
    <property type="protein sequence ID" value="SBT31568.1"/>
    <property type="molecule type" value="Genomic_DNA"/>
</dbReference>
<keyword evidence="1" id="KW-0472">Membrane</keyword>
<accession>A0A1A8YJ51</accession>
<reference evidence="4 5" key="2">
    <citation type="submission" date="2016-05" db="EMBL/GenBank/DDBJ databases">
        <authorList>
            <person name="Naeem Raeece"/>
        </authorList>
    </citation>
    <scope>NUCLEOTIDE SEQUENCE [LARGE SCALE GENOMIC DNA]</scope>
</reference>
<evidence type="ECO:0000313" key="3">
    <source>
        <dbReference type="EMBL" id="SBT59357.1"/>
    </source>
</evidence>
<dbReference type="EMBL" id="FLRE01003246">
    <property type="protein sequence ID" value="SBT59357.1"/>
    <property type="molecule type" value="Genomic_DNA"/>
</dbReference>
<reference evidence="2" key="1">
    <citation type="submission" date="2016-05" db="EMBL/GenBank/DDBJ databases">
        <authorList>
            <person name="Lavstsen T."/>
            <person name="Jespersen J.S."/>
        </authorList>
    </citation>
    <scope>NUCLEOTIDE SEQUENCE [LARGE SCALE GENOMIC DNA]</scope>
</reference>